<keyword evidence="3" id="KW-1185">Reference proteome</keyword>
<accession>A0ABQ8GSX1</accession>
<dbReference type="Proteomes" id="UP000774617">
    <property type="component" value="Unassembled WGS sequence"/>
</dbReference>
<proteinExistence type="predicted"/>
<sequence length="270" mass="29703">MYADKDVTRQVHLKSGPGFVGNTDNRLDPPDGPWHGHPKTTSTLMSRGAGYELLSFITPDHQENITVMPANSRKLDSRVTIFTTEGFSSEDHNLSSAAIIIGAAWGKEAIVVSPEDIFYDGLQRKIRTEQPFQFCSALSAGKDTWPSVTKFAVVGINPDSFRGHTAVKEIVRKGLATSSRPNWQDSNSGTSMYHGHTSYRPLRRRRQPLQRRAGTPPNGRRSITQLLLLLLLLPLLIILEHGLHAARAAHVHARHVAGEAAHGADAELEV</sequence>
<organism evidence="2 3">
    <name type="scientific">Macrophomina phaseolina</name>
    <dbReference type="NCBI Taxonomy" id="35725"/>
    <lineage>
        <taxon>Eukaryota</taxon>
        <taxon>Fungi</taxon>
        <taxon>Dikarya</taxon>
        <taxon>Ascomycota</taxon>
        <taxon>Pezizomycotina</taxon>
        <taxon>Dothideomycetes</taxon>
        <taxon>Dothideomycetes incertae sedis</taxon>
        <taxon>Botryosphaeriales</taxon>
        <taxon>Botryosphaeriaceae</taxon>
        <taxon>Macrophomina</taxon>
    </lineage>
</organism>
<evidence type="ECO:0000313" key="3">
    <source>
        <dbReference type="Proteomes" id="UP000774617"/>
    </source>
</evidence>
<gene>
    <name evidence="2" type="ORF">B0J12DRAFT_758823</name>
</gene>
<protein>
    <submittedName>
        <fullName evidence="2">Uncharacterized protein</fullName>
    </submittedName>
</protein>
<feature type="region of interest" description="Disordered" evidence="1">
    <location>
        <begin position="13"/>
        <end position="37"/>
    </location>
</feature>
<reference evidence="2 3" key="1">
    <citation type="journal article" date="2021" name="Nat. Commun.">
        <title>Genetic determinants of endophytism in the Arabidopsis root mycobiome.</title>
        <authorList>
            <person name="Mesny F."/>
            <person name="Miyauchi S."/>
            <person name="Thiergart T."/>
            <person name="Pickel B."/>
            <person name="Atanasova L."/>
            <person name="Karlsson M."/>
            <person name="Huettel B."/>
            <person name="Barry K.W."/>
            <person name="Haridas S."/>
            <person name="Chen C."/>
            <person name="Bauer D."/>
            <person name="Andreopoulos W."/>
            <person name="Pangilinan J."/>
            <person name="LaButti K."/>
            <person name="Riley R."/>
            <person name="Lipzen A."/>
            <person name="Clum A."/>
            <person name="Drula E."/>
            <person name="Henrissat B."/>
            <person name="Kohler A."/>
            <person name="Grigoriev I.V."/>
            <person name="Martin F.M."/>
            <person name="Hacquard S."/>
        </authorList>
    </citation>
    <scope>NUCLEOTIDE SEQUENCE [LARGE SCALE GENOMIC DNA]</scope>
    <source>
        <strain evidence="2 3">MPI-SDFR-AT-0080</strain>
    </source>
</reference>
<name>A0ABQ8GSX1_9PEZI</name>
<feature type="region of interest" description="Disordered" evidence="1">
    <location>
        <begin position="178"/>
        <end position="218"/>
    </location>
</feature>
<evidence type="ECO:0000313" key="2">
    <source>
        <dbReference type="EMBL" id="KAH7063436.1"/>
    </source>
</evidence>
<dbReference type="EMBL" id="JAGTJR010000002">
    <property type="protein sequence ID" value="KAH7063436.1"/>
    <property type="molecule type" value="Genomic_DNA"/>
</dbReference>
<comment type="caution">
    <text evidence="2">The sequence shown here is derived from an EMBL/GenBank/DDBJ whole genome shotgun (WGS) entry which is preliminary data.</text>
</comment>
<feature type="compositionally biased region" description="Polar residues" evidence="1">
    <location>
        <begin position="178"/>
        <end position="191"/>
    </location>
</feature>
<evidence type="ECO:0000256" key="1">
    <source>
        <dbReference type="SAM" id="MobiDB-lite"/>
    </source>
</evidence>